<keyword evidence="11" id="KW-1185">Reference proteome</keyword>
<feature type="transmembrane region" description="Helical" evidence="8">
    <location>
        <begin position="185"/>
        <end position="206"/>
    </location>
</feature>
<proteinExistence type="predicted"/>
<dbReference type="GO" id="GO:0030416">
    <property type="term" value="P:methylamine metabolic process"/>
    <property type="evidence" value="ECO:0007669"/>
    <property type="project" value="InterPro"/>
</dbReference>
<evidence type="ECO:0000256" key="6">
    <source>
        <dbReference type="ARBA" id="ARBA00022989"/>
    </source>
</evidence>
<feature type="transmembrane region" description="Helical" evidence="8">
    <location>
        <begin position="94"/>
        <end position="115"/>
    </location>
</feature>
<dbReference type="InterPro" id="IPR036249">
    <property type="entry name" value="Thioredoxin-like_sf"/>
</dbReference>
<feature type="transmembrane region" description="Helical" evidence="8">
    <location>
        <begin position="227"/>
        <end position="245"/>
    </location>
</feature>
<dbReference type="UniPathway" id="UPA00895"/>
<evidence type="ECO:0000256" key="8">
    <source>
        <dbReference type="SAM" id="Phobius"/>
    </source>
</evidence>
<dbReference type="AlphaFoldDB" id="A0A7W6DZJ7"/>
<dbReference type="PROSITE" id="PS51354">
    <property type="entry name" value="GLUTAREDOXIN_2"/>
    <property type="match status" value="1"/>
</dbReference>
<keyword evidence="6 8" id="KW-1133">Transmembrane helix</keyword>
<evidence type="ECO:0000259" key="9">
    <source>
        <dbReference type="Pfam" id="PF07291"/>
    </source>
</evidence>
<reference evidence="10 11" key="1">
    <citation type="submission" date="2020-08" db="EMBL/GenBank/DDBJ databases">
        <title>Genomic Encyclopedia of Type Strains, Phase IV (KMG-IV): sequencing the most valuable type-strain genomes for metagenomic binning, comparative biology and taxonomic classification.</title>
        <authorList>
            <person name="Goeker M."/>
        </authorList>
    </citation>
    <scope>NUCLEOTIDE SEQUENCE [LARGE SCALE GENOMIC DNA]</scope>
    <source>
        <strain evidence="10 11">DSM 102235</strain>
    </source>
</reference>
<dbReference type="SUPFAM" id="SSF52833">
    <property type="entry name" value="Thioredoxin-like"/>
    <property type="match status" value="1"/>
</dbReference>
<feature type="domain" description="Methylamine utilisation protein MauE" evidence="9">
    <location>
        <begin position="120"/>
        <end position="245"/>
    </location>
</feature>
<keyword evidence="7 8" id="KW-0472">Membrane</keyword>
<dbReference type="GO" id="GO:0016020">
    <property type="term" value="C:membrane"/>
    <property type="evidence" value="ECO:0007669"/>
    <property type="project" value="UniProtKB-SubCell"/>
</dbReference>
<dbReference type="RefSeq" id="WP_183969872.1">
    <property type="nucleotide sequence ID" value="NZ_BAABBZ010000016.1"/>
</dbReference>
<comment type="function">
    <text evidence="1">May be specifically involved in the processing, transport, and/or maturation of the MADH beta-subunit.</text>
</comment>
<protein>
    <recommendedName>
        <fullName evidence="4">Methylamine utilization protein MauE</fullName>
    </recommendedName>
</protein>
<evidence type="ECO:0000256" key="2">
    <source>
        <dbReference type="ARBA" id="ARBA00004141"/>
    </source>
</evidence>
<organism evidence="10 11">
    <name type="scientific">Sagittula marina</name>
    <dbReference type="NCBI Taxonomy" id="943940"/>
    <lineage>
        <taxon>Bacteria</taxon>
        <taxon>Pseudomonadati</taxon>
        <taxon>Pseudomonadota</taxon>
        <taxon>Alphaproteobacteria</taxon>
        <taxon>Rhodobacterales</taxon>
        <taxon>Roseobacteraceae</taxon>
        <taxon>Sagittula</taxon>
    </lineage>
</organism>
<evidence type="ECO:0000256" key="1">
    <source>
        <dbReference type="ARBA" id="ARBA00003475"/>
    </source>
</evidence>
<evidence type="ECO:0000256" key="5">
    <source>
        <dbReference type="ARBA" id="ARBA00022692"/>
    </source>
</evidence>
<dbReference type="InterPro" id="IPR009908">
    <property type="entry name" value="Methylamine_util_MauE"/>
</dbReference>
<evidence type="ECO:0000313" key="10">
    <source>
        <dbReference type="EMBL" id="MBB3988214.1"/>
    </source>
</evidence>
<evidence type="ECO:0000256" key="7">
    <source>
        <dbReference type="ARBA" id="ARBA00023136"/>
    </source>
</evidence>
<name>A0A7W6DZJ7_9RHOB</name>
<dbReference type="Gene3D" id="3.40.30.10">
    <property type="entry name" value="Glutaredoxin"/>
    <property type="match status" value="1"/>
</dbReference>
<comment type="caution">
    <text evidence="10">The sequence shown here is derived from an EMBL/GenBank/DDBJ whole genome shotgun (WGS) entry which is preliminary data.</text>
</comment>
<dbReference type="Pfam" id="PF07291">
    <property type="entry name" value="MauE"/>
    <property type="match status" value="1"/>
</dbReference>
<comment type="subcellular location">
    <subcellularLocation>
        <location evidence="2">Membrane</location>
        <topology evidence="2">Multi-pass membrane protein</topology>
    </subcellularLocation>
</comment>
<comment type="pathway">
    <text evidence="3">One-carbon metabolism; methylamine degradation.</text>
</comment>
<evidence type="ECO:0000256" key="3">
    <source>
        <dbReference type="ARBA" id="ARBA00004856"/>
    </source>
</evidence>
<gene>
    <name evidence="10" type="ORF">GGQ68_004570</name>
</gene>
<evidence type="ECO:0000313" key="11">
    <source>
        <dbReference type="Proteomes" id="UP000541426"/>
    </source>
</evidence>
<sequence>MALDTTANHARLYRMAMPDHLCPFGLKSKALLESKGYTVEDHLLETREATDRFMAEHDVETTPQTFISGERIGGYDDLQRHFGKTPPEDKEKTYTPVIAVFATAALMGLAIGFAAGFGAAATVRTILATAMALLAVQKLRDVESFSTMFLNYDLLARRYVPYAYAYPFLEAAAAILMLAGTAAWISGPVALFIGGIGAISVIKAVYVDKRELKCACMGGSSNVPLGFVSLTENLVMVVMGIWMLATLL</sequence>
<dbReference type="EMBL" id="JACIEJ010000017">
    <property type="protein sequence ID" value="MBB3988214.1"/>
    <property type="molecule type" value="Genomic_DNA"/>
</dbReference>
<keyword evidence="5 8" id="KW-0812">Transmembrane</keyword>
<accession>A0A7W6DZJ7</accession>
<evidence type="ECO:0000256" key="4">
    <source>
        <dbReference type="ARBA" id="ARBA00019078"/>
    </source>
</evidence>
<dbReference type="Proteomes" id="UP000541426">
    <property type="component" value="Unassembled WGS sequence"/>
</dbReference>